<dbReference type="PANTHER" id="PTHR43236">
    <property type="entry name" value="ANTITOXIN HIGA1"/>
    <property type="match status" value="1"/>
</dbReference>
<gene>
    <name evidence="2" type="ORF">GCM10007901_24290</name>
</gene>
<organism evidence="2 3">
    <name type="scientific">Dyella acidisoli</name>
    <dbReference type="NCBI Taxonomy" id="1867834"/>
    <lineage>
        <taxon>Bacteria</taxon>
        <taxon>Pseudomonadati</taxon>
        <taxon>Pseudomonadota</taxon>
        <taxon>Gammaproteobacteria</taxon>
        <taxon>Lysobacterales</taxon>
        <taxon>Rhodanobacteraceae</taxon>
        <taxon>Dyella</taxon>
    </lineage>
</organism>
<dbReference type="Proteomes" id="UP001156670">
    <property type="component" value="Unassembled WGS sequence"/>
</dbReference>
<dbReference type="EMBL" id="BSOB01000018">
    <property type="protein sequence ID" value="GLQ93478.1"/>
    <property type="molecule type" value="Genomic_DNA"/>
</dbReference>
<name>A0ABQ5XSQ2_9GAMM</name>
<evidence type="ECO:0000313" key="2">
    <source>
        <dbReference type="EMBL" id="GLQ93478.1"/>
    </source>
</evidence>
<dbReference type="InterPro" id="IPR010359">
    <property type="entry name" value="IrrE_HExxH"/>
</dbReference>
<dbReference type="Pfam" id="PF06114">
    <property type="entry name" value="Peptidase_M78"/>
    <property type="match status" value="1"/>
</dbReference>
<reference evidence="3" key="1">
    <citation type="journal article" date="2019" name="Int. J. Syst. Evol. Microbiol.">
        <title>The Global Catalogue of Microorganisms (GCM) 10K type strain sequencing project: providing services to taxonomists for standard genome sequencing and annotation.</title>
        <authorList>
            <consortium name="The Broad Institute Genomics Platform"/>
            <consortium name="The Broad Institute Genome Sequencing Center for Infectious Disease"/>
            <person name="Wu L."/>
            <person name="Ma J."/>
        </authorList>
    </citation>
    <scope>NUCLEOTIDE SEQUENCE [LARGE SCALE GENOMIC DNA]</scope>
    <source>
        <strain evidence="3">NBRC 111980</strain>
    </source>
</reference>
<feature type="domain" description="IrrE N-terminal-like" evidence="1">
    <location>
        <begin position="78"/>
        <end position="166"/>
    </location>
</feature>
<dbReference type="InterPro" id="IPR052345">
    <property type="entry name" value="Rad_response_metalloprotease"/>
</dbReference>
<proteinExistence type="predicted"/>
<accession>A0ABQ5XSQ2</accession>
<keyword evidence="3" id="KW-1185">Reference proteome</keyword>
<sequence>MSGVCLDVPGRSNASLMDLAQSVRQSLRWEKPYFPIAQFMELGLPTLWPDYEFQVVERQMMPSEHGLTYPDKRLVLIREDVYEGALRGAGRDRFTMAHELGHLLLHTNVGMARHVQKGTIPAYRDSEWQANAFAGALLIPRFAVNDGPTIDQIMERCGVSRDAAEVQMKKYRT</sequence>
<evidence type="ECO:0000313" key="3">
    <source>
        <dbReference type="Proteomes" id="UP001156670"/>
    </source>
</evidence>
<dbReference type="RefSeq" id="WP_284321190.1">
    <property type="nucleotide sequence ID" value="NZ_BSOB01000018.1"/>
</dbReference>
<evidence type="ECO:0000259" key="1">
    <source>
        <dbReference type="Pfam" id="PF06114"/>
    </source>
</evidence>
<comment type="caution">
    <text evidence="2">The sequence shown here is derived from an EMBL/GenBank/DDBJ whole genome shotgun (WGS) entry which is preliminary data.</text>
</comment>
<dbReference type="PANTHER" id="PTHR43236:SF1">
    <property type="entry name" value="BLL7220 PROTEIN"/>
    <property type="match status" value="1"/>
</dbReference>
<dbReference type="Gene3D" id="1.10.10.2910">
    <property type="match status" value="1"/>
</dbReference>
<protein>
    <recommendedName>
        <fullName evidence="1">IrrE N-terminal-like domain-containing protein</fullName>
    </recommendedName>
</protein>